<feature type="transmembrane region" description="Helical" evidence="2">
    <location>
        <begin position="417"/>
        <end position="441"/>
    </location>
</feature>
<keyword evidence="2" id="KW-0812">Transmembrane</keyword>
<feature type="transmembrane region" description="Helical" evidence="2">
    <location>
        <begin position="888"/>
        <end position="907"/>
    </location>
</feature>
<feature type="transmembrane region" description="Helical" evidence="2">
    <location>
        <begin position="43"/>
        <end position="61"/>
    </location>
</feature>
<dbReference type="Gene3D" id="3.30.70.1320">
    <property type="entry name" value="Multidrug efflux transporter AcrB pore domain like"/>
    <property type="match status" value="1"/>
</dbReference>
<protein>
    <submittedName>
        <fullName evidence="3">Efflux RND transporter permease subunit</fullName>
    </submittedName>
</protein>
<dbReference type="Gene3D" id="3.30.2090.10">
    <property type="entry name" value="Multidrug efflux transporter AcrB TolC docking domain, DN and DC subdomains"/>
    <property type="match status" value="2"/>
</dbReference>
<feature type="transmembrane region" description="Helical" evidence="2">
    <location>
        <begin position="941"/>
        <end position="962"/>
    </location>
</feature>
<feature type="transmembrane region" description="Helical" evidence="2">
    <location>
        <begin position="489"/>
        <end position="517"/>
    </location>
</feature>
<comment type="caution">
    <text evidence="3">The sequence shown here is derived from an EMBL/GenBank/DDBJ whole genome shotgun (WGS) entry which is preliminary data.</text>
</comment>
<dbReference type="Gene3D" id="3.30.70.1430">
    <property type="entry name" value="Multidrug efflux transporter AcrB pore domain"/>
    <property type="match status" value="2"/>
</dbReference>
<sequence>MMTEETPGGSRPETGETPERSGEGSPRDGGGFNLSAWAINHRALVLFLILILGIGGLWSYTQLGRAEDPSFTIKTMVVSARWPGATTLEMQSQVADEIEKKLQELPHLERLDTYSQPGASFIQVTLSDSTPPGDVKDLWYQVRKKVGDIGNRLPSGVLGPFYNDEYGDVYSALYMITADGLDPAALEKVAEHMRSRLLKVPDVTKVDVIGVQDQRIWVEFSHTRLATLGITPEAIFDSVGRQNAVSPAGSVDTTADRIHLRVTGAFDAVERIAATPVEANGRVFRLGDVADVRRGFEDPSDFLVRQGGKPALGVGVAMEDGANILTLGENLTAAMAAIRAELPVGIDVEQIADQPHVVEDSVAEFVKVFLEALAIVLAVSFLSLGLRTGIVVALSVPLVLAIVFLVMFAIGMDLHRISLGALIIALGLLVDDAIIAIEMMVVKMEQGWSRARAATFAWTSTAFPMLTGTLVTAAGFLPVGFAKSSSGEYAGAIFWVVGIALIASWFVAVIFTPYLGFKLLPDYSKKKHHNPDAVYETRVYRILRRMIAWCVGHRILVILITAALFAGAVFGTSKVPQQFFPTSTRPELFLELRMPEGTAIGVTDAAARTAEQLLVGDDDIQYYTTYVGQGSPRFWLGLNPVLPNTAFAQIVILTRDTEARERVKARLDTALEAGAVPEARARVDRFVFGPPVGFPVQFRVVGDDPLKVRDYAYQVRDIMLQNDKVVDPHLNWNEQQKSLRLQVDQDRARALGMTPSDISETLRTLLDGRTITQYREGNDLIDVVARAVPDERLDLDRLPALTIASRNGVAVPLDQVVRIDYVFEEPILWRRNREIVLTVRGDVIDGVQPPDVTNELLPALADLKASLPEGYRIDTGGAIEESAKANKAIAAVMPVMLIVMLTILMVQVQSFSRLFLVILTAPLGLIGAVGALLVMNAPFGFVALLGLIALAGMIMRNTVILIDQIETDVRAGHARSRAIVDATVRRARPVVLTAAAAILGMIPLSSSVFWGPLALTIMGGLLVATALTLLALPAIYALWFRVPRAEVTQTVAEENSHHS</sequence>
<feature type="region of interest" description="Disordered" evidence="1">
    <location>
        <begin position="1"/>
        <end position="28"/>
    </location>
</feature>
<feature type="transmembrane region" description="Helical" evidence="2">
    <location>
        <begin position="546"/>
        <end position="570"/>
    </location>
</feature>
<proteinExistence type="predicted"/>
<dbReference type="Gene3D" id="1.20.1640.10">
    <property type="entry name" value="Multidrug efflux transporter AcrB transmembrane domain"/>
    <property type="match status" value="2"/>
</dbReference>
<dbReference type="InterPro" id="IPR027463">
    <property type="entry name" value="AcrB_DN_DC_subdom"/>
</dbReference>
<evidence type="ECO:0000256" key="1">
    <source>
        <dbReference type="SAM" id="MobiDB-lite"/>
    </source>
</evidence>
<gene>
    <name evidence="3" type="ORF">WG926_01590</name>
</gene>
<dbReference type="PANTHER" id="PTHR32063">
    <property type="match status" value="1"/>
</dbReference>
<dbReference type="Proteomes" id="UP001413721">
    <property type="component" value="Unassembled WGS sequence"/>
</dbReference>
<evidence type="ECO:0000256" key="2">
    <source>
        <dbReference type="SAM" id="Phobius"/>
    </source>
</evidence>
<dbReference type="Gene3D" id="3.30.70.1440">
    <property type="entry name" value="Multidrug efflux transporter AcrB pore domain"/>
    <property type="match status" value="1"/>
</dbReference>
<evidence type="ECO:0000313" key="3">
    <source>
        <dbReference type="EMBL" id="MEN2986977.1"/>
    </source>
</evidence>
<name>A0ABU9YDV9_9PROT</name>
<feature type="transmembrane region" description="Helical" evidence="2">
    <location>
        <begin position="990"/>
        <end position="1011"/>
    </location>
</feature>
<dbReference type="SUPFAM" id="SSF82714">
    <property type="entry name" value="Multidrug efflux transporter AcrB TolC docking domain, DN and DC subdomains"/>
    <property type="match status" value="2"/>
</dbReference>
<keyword evidence="4" id="KW-1185">Reference proteome</keyword>
<keyword evidence="2" id="KW-0472">Membrane</keyword>
<dbReference type="SUPFAM" id="SSF82693">
    <property type="entry name" value="Multidrug efflux transporter AcrB pore domain, PN1, PN2, PC1 and PC2 subdomains"/>
    <property type="match status" value="2"/>
</dbReference>
<feature type="transmembrane region" description="Helical" evidence="2">
    <location>
        <begin position="1017"/>
        <end position="1039"/>
    </location>
</feature>
<dbReference type="SUPFAM" id="SSF82866">
    <property type="entry name" value="Multidrug efflux transporter AcrB transmembrane domain"/>
    <property type="match status" value="2"/>
</dbReference>
<feature type="transmembrane region" description="Helical" evidence="2">
    <location>
        <begin position="914"/>
        <end position="935"/>
    </location>
</feature>
<dbReference type="PRINTS" id="PR00702">
    <property type="entry name" value="ACRIFLAVINRP"/>
</dbReference>
<dbReference type="Pfam" id="PF00873">
    <property type="entry name" value="ACR_tran"/>
    <property type="match status" value="1"/>
</dbReference>
<feature type="transmembrane region" description="Helical" evidence="2">
    <location>
        <begin position="453"/>
        <end position="477"/>
    </location>
</feature>
<dbReference type="PANTHER" id="PTHR32063:SF18">
    <property type="entry name" value="CATION EFFLUX SYSTEM PROTEIN"/>
    <property type="match status" value="1"/>
</dbReference>
<dbReference type="InterPro" id="IPR001036">
    <property type="entry name" value="Acrflvin-R"/>
</dbReference>
<evidence type="ECO:0000313" key="4">
    <source>
        <dbReference type="Proteomes" id="UP001413721"/>
    </source>
</evidence>
<dbReference type="EMBL" id="JBBKTW010000001">
    <property type="protein sequence ID" value="MEN2986977.1"/>
    <property type="molecule type" value="Genomic_DNA"/>
</dbReference>
<reference evidence="3 4" key="1">
    <citation type="submission" date="2024-03" db="EMBL/GenBank/DDBJ databases">
        <title>High-quality draft genome sequencing of Tistrella sp. BH-R2-4.</title>
        <authorList>
            <person name="Dong C."/>
        </authorList>
    </citation>
    <scope>NUCLEOTIDE SEQUENCE [LARGE SCALE GENOMIC DNA]</scope>
    <source>
        <strain evidence="3 4">BH-R2-4</strain>
    </source>
</reference>
<feature type="transmembrane region" description="Helical" evidence="2">
    <location>
        <begin position="391"/>
        <end position="411"/>
    </location>
</feature>
<feature type="compositionally biased region" description="Basic and acidic residues" evidence="1">
    <location>
        <begin position="13"/>
        <end position="26"/>
    </location>
</feature>
<accession>A0ABU9YDV9</accession>
<organism evidence="3 4">
    <name type="scientific">Tistrella arctica</name>
    <dbReference type="NCBI Taxonomy" id="3133430"/>
    <lineage>
        <taxon>Bacteria</taxon>
        <taxon>Pseudomonadati</taxon>
        <taxon>Pseudomonadota</taxon>
        <taxon>Alphaproteobacteria</taxon>
        <taxon>Geminicoccales</taxon>
        <taxon>Geminicoccaceae</taxon>
        <taxon>Tistrella</taxon>
    </lineage>
</organism>
<keyword evidence="2" id="KW-1133">Transmembrane helix</keyword>